<gene>
    <name evidence="1" type="ORF">HK18_01350</name>
</gene>
<organism evidence="1 2">
    <name type="scientific">Commensalibacter intestini</name>
    <dbReference type="NCBI Taxonomy" id="479936"/>
    <lineage>
        <taxon>Bacteria</taxon>
        <taxon>Pseudomonadati</taxon>
        <taxon>Pseudomonadota</taxon>
        <taxon>Alphaproteobacteria</taxon>
        <taxon>Acetobacterales</taxon>
        <taxon>Acetobacteraceae</taxon>
    </lineage>
</organism>
<comment type="caution">
    <text evidence="1">The sequence shown here is derived from an EMBL/GenBank/DDBJ whole genome shotgun (WGS) entry which is preliminary data.</text>
</comment>
<name>A0A251ZT13_9PROT</name>
<keyword evidence="2" id="KW-1185">Reference proteome</keyword>
<reference evidence="2" key="1">
    <citation type="submission" date="2014-06" db="EMBL/GenBank/DDBJ databases">
        <authorList>
            <person name="Winans N.J."/>
            <person name="Newell P.D."/>
            <person name="Douglas A.E."/>
        </authorList>
    </citation>
    <scope>NUCLEOTIDE SEQUENCE [LARGE SCALE GENOMIC DNA]</scope>
    <source>
        <strain evidence="2">DmL_052</strain>
    </source>
</reference>
<dbReference type="SUPFAM" id="SSF46785">
    <property type="entry name" value="Winged helix' DNA-binding domain"/>
    <property type="match status" value="1"/>
</dbReference>
<protein>
    <submittedName>
        <fullName evidence="1">Uncharacterized protein</fullName>
    </submittedName>
</protein>
<dbReference type="RefSeq" id="WP_086632658.1">
    <property type="nucleotide sequence ID" value="NZ_JOPB01000018.1"/>
</dbReference>
<dbReference type="Proteomes" id="UP000194946">
    <property type="component" value="Unassembled WGS sequence"/>
</dbReference>
<proteinExistence type="predicted"/>
<accession>A0A251ZT13</accession>
<dbReference type="AlphaFoldDB" id="A0A251ZT13"/>
<dbReference type="EMBL" id="JOPB01000018">
    <property type="protein sequence ID" value="OUI77808.1"/>
    <property type="molecule type" value="Genomic_DNA"/>
</dbReference>
<sequence>MSNKYPWGKFWWDAWLNDLGLQSCDMAAQGLWMNIVCLMHKSERVGFLVVQGKAMTAADIAKRVGIRKDRAQRLLTILKDHGVYSVDENGVIYSRRIAREQRARMNDSVDNFVDNSVDNHQGDLRLDDDRTIIDGKTHDYRKQNLGKPTLVADCSLKKKKEIKFKKEKINKKKNLTTDDLNYLSPQWMQTAMDRLKVATGIHGQKGKELLETWFIEAKQDGEIVMKAIELSHGKEYPVAYISKVVRDLAQRSLKEQSWSADAGKHAQDHVFLALSKVDQLTVLQLEKEQTPTDWWINYTKNHFPSAFNYLENKGLISVRQAA</sequence>
<evidence type="ECO:0000313" key="2">
    <source>
        <dbReference type="Proteomes" id="UP000194946"/>
    </source>
</evidence>
<dbReference type="InterPro" id="IPR036390">
    <property type="entry name" value="WH_DNA-bd_sf"/>
</dbReference>
<evidence type="ECO:0000313" key="1">
    <source>
        <dbReference type="EMBL" id="OUI77808.1"/>
    </source>
</evidence>